<name>A0A401VYJ0_STREY</name>
<dbReference type="EMBL" id="BHZD01000001">
    <property type="protein sequence ID" value="GCD42158.1"/>
    <property type="molecule type" value="Genomic_DNA"/>
</dbReference>
<reference evidence="2 3" key="1">
    <citation type="submission" date="2018-11" db="EMBL/GenBank/DDBJ databases">
        <title>Whole genome sequence of Streptomyces paromomycinus NBRC 15454(T).</title>
        <authorList>
            <person name="Komaki H."/>
            <person name="Tamura T."/>
        </authorList>
    </citation>
    <scope>NUCLEOTIDE SEQUENCE [LARGE SCALE GENOMIC DNA]</scope>
    <source>
        <strain evidence="2 3">NBRC 15454</strain>
    </source>
</reference>
<comment type="caution">
    <text evidence="2">The sequence shown here is derived from an EMBL/GenBank/DDBJ whole genome shotgun (WGS) entry which is preliminary data.</text>
</comment>
<accession>A0A401VYJ0</accession>
<evidence type="ECO:0000313" key="3">
    <source>
        <dbReference type="Proteomes" id="UP000286746"/>
    </source>
</evidence>
<protein>
    <submittedName>
        <fullName evidence="2">Uncharacterized protein</fullName>
    </submittedName>
</protein>
<dbReference type="AlphaFoldDB" id="A0A401VYJ0"/>
<sequence length="59" mass="6326">MPGTEEEQPNRTDEGADSGPPRADCVHCGEPTEYPADRPGALLCPHCEWLEAQRSACSG</sequence>
<proteinExistence type="predicted"/>
<evidence type="ECO:0000313" key="2">
    <source>
        <dbReference type="EMBL" id="GCD42158.1"/>
    </source>
</evidence>
<dbReference type="RefSeq" id="WP_125053519.1">
    <property type="nucleotide sequence ID" value="NZ_BHZD01000001.1"/>
</dbReference>
<dbReference type="Proteomes" id="UP000286746">
    <property type="component" value="Unassembled WGS sequence"/>
</dbReference>
<evidence type="ECO:0000256" key="1">
    <source>
        <dbReference type="SAM" id="MobiDB-lite"/>
    </source>
</evidence>
<feature type="region of interest" description="Disordered" evidence="1">
    <location>
        <begin position="1"/>
        <end position="24"/>
    </location>
</feature>
<gene>
    <name evidence="2" type="ORF">GKJPGBOP_01816</name>
</gene>
<organism evidence="2 3">
    <name type="scientific">Streptomyces paromomycinus</name>
    <name type="common">Streptomyces rimosus subsp. paromomycinus</name>
    <dbReference type="NCBI Taxonomy" id="92743"/>
    <lineage>
        <taxon>Bacteria</taxon>
        <taxon>Bacillati</taxon>
        <taxon>Actinomycetota</taxon>
        <taxon>Actinomycetes</taxon>
        <taxon>Kitasatosporales</taxon>
        <taxon>Streptomycetaceae</taxon>
        <taxon>Streptomyces</taxon>
    </lineage>
</organism>
<keyword evidence="3" id="KW-1185">Reference proteome</keyword>